<accession>A0A4R6G1Q9</accession>
<dbReference type="EMBL" id="SNWF01000010">
    <property type="protein sequence ID" value="TDN87444.1"/>
    <property type="molecule type" value="Genomic_DNA"/>
</dbReference>
<protein>
    <recommendedName>
        <fullName evidence="1">DUF6969 domain-containing protein</fullName>
    </recommendedName>
</protein>
<evidence type="ECO:0000313" key="3">
    <source>
        <dbReference type="Proteomes" id="UP000294737"/>
    </source>
</evidence>
<dbReference type="Proteomes" id="UP000294737">
    <property type="component" value="Unassembled WGS sequence"/>
</dbReference>
<sequence>MAHQTPQQISHMQSAAEALLACYAELAADKSHLLSEILDDSVPRQWAHYPDDDVIDHAGGYQFFYHSHSPEDRDATAEHGHFHVFARQDVHGTGVDPNAEQEFLKRLNGELPADANTIHLLCVALDAKGVPTALFTVNRWVTGDHLLSAETTLRLLSGFSVHTQHELRISKWLTALLALFRPQIEQLLMERDKALWKLAEKRRKSGLLEDKSVELLSSIPIDIDLQINWLFSDENTTGH</sequence>
<reference evidence="2 3" key="1">
    <citation type="submission" date="2019-03" db="EMBL/GenBank/DDBJ databases">
        <title>Genomic Encyclopedia of Type Strains, Phase IV (KMG-IV): sequencing the most valuable type-strain genomes for metagenomic binning, comparative biology and taxonomic classification.</title>
        <authorList>
            <person name="Goeker M."/>
        </authorList>
    </citation>
    <scope>NUCLEOTIDE SEQUENCE [LARGE SCALE GENOMIC DNA]</scope>
    <source>
        <strain evidence="2 3">DSM 18555</strain>
    </source>
</reference>
<organism evidence="2 3">
    <name type="scientific">Herminiimonas fonticola</name>
    <dbReference type="NCBI Taxonomy" id="303380"/>
    <lineage>
        <taxon>Bacteria</taxon>
        <taxon>Pseudomonadati</taxon>
        <taxon>Pseudomonadota</taxon>
        <taxon>Betaproteobacteria</taxon>
        <taxon>Burkholderiales</taxon>
        <taxon>Oxalobacteraceae</taxon>
        <taxon>Herminiimonas</taxon>
    </lineage>
</organism>
<comment type="caution">
    <text evidence="2">The sequence shown here is derived from an EMBL/GenBank/DDBJ whole genome shotgun (WGS) entry which is preliminary data.</text>
</comment>
<dbReference type="Pfam" id="PF22308">
    <property type="entry name" value="DUF6969"/>
    <property type="match status" value="1"/>
</dbReference>
<evidence type="ECO:0000259" key="1">
    <source>
        <dbReference type="Pfam" id="PF22308"/>
    </source>
</evidence>
<keyword evidence="3" id="KW-1185">Reference proteome</keyword>
<dbReference type="InterPro" id="IPR054242">
    <property type="entry name" value="DUF6969"/>
</dbReference>
<evidence type="ECO:0000313" key="2">
    <source>
        <dbReference type="EMBL" id="TDN87444.1"/>
    </source>
</evidence>
<feature type="domain" description="DUF6969" evidence="1">
    <location>
        <begin position="14"/>
        <end position="221"/>
    </location>
</feature>
<proteinExistence type="predicted"/>
<gene>
    <name evidence="2" type="ORF">EV677_2964</name>
</gene>
<dbReference type="AlphaFoldDB" id="A0A4R6G1Q9"/>
<name>A0A4R6G1Q9_9BURK</name>